<organism evidence="11">
    <name type="scientific">freshwater metagenome</name>
    <dbReference type="NCBI Taxonomy" id="449393"/>
    <lineage>
        <taxon>unclassified sequences</taxon>
        <taxon>metagenomes</taxon>
        <taxon>ecological metagenomes</taxon>
    </lineage>
</organism>
<accession>A0A6J6HXS0</accession>
<evidence type="ECO:0000256" key="10">
    <source>
        <dbReference type="ARBA" id="ARBA00048540"/>
    </source>
</evidence>
<name>A0A6J6HXS0_9ZZZZ</name>
<evidence type="ECO:0000256" key="8">
    <source>
        <dbReference type="ARBA" id="ARBA00022842"/>
    </source>
</evidence>
<dbReference type="GO" id="GO:0016740">
    <property type="term" value="F:transferase activity"/>
    <property type="evidence" value="ECO:0007669"/>
    <property type="project" value="UniProtKB-KW"/>
</dbReference>
<dbReference type="InterPro" id="IPR024932">
    <property type="entry name" value="ApbE"/>
</dbReference>
<protein>
    <recommendedName>
        <fullName evidence="3">FAD:protein FMN transferase</fullName>
        <ecNumber evidence="2">2.7.1.180</ecNumber>
    </recommendedName>
    <alternativeName>
        <fullName evidence="9">Flavin transferase</fullName>
    </alternativeName>
</protein>
<reference evidence="11" key="1">
    <citation type="submission" date="2020-05" db="EMBL/GenBank/DDBJ databases">
        <authorList>
            <person name="Chiriac C."/>
            <person name="Salcher M."/>
            <person name="Ghai R."/>
            <person name="Kavagutti S V."/>
        </authorList>
    </citation>
    <scope>NUCLEOTIDE SEQUENCE</scope>
</reference>
<evidence type="ECO:0000313" key="11">
    <source>
        <dbReference type="EMBL" id="CAB4617816.1"/>
    </source>
</evidence>
<dbReference type="InterPro" id="IPR003374">
    <property type="entry name" value="ApbE-like_sf"/>
</dbReference>
<evidence type="ECO:0000256" key="6">
    <source>
        <dbReference type="ARBA" id="ARBA00022723"/>
    </source>
</evidence>
<dbReference type="PANTHER" id="PTHR30040:SF2">
    <property type="entry name" value="FAD:PROTEIN FMN TRANSFERASE"/>
    <property type="match status" value="1"/>
</dbReference>
<dbReference type="GO" id="GO:0046872">
    <property type="term" value="F:metal ion binding"/>
    <property type="evidence" value="ECO:0007669"/>
    <property type="project" value="UniProtKB-KW"/>
</dbReference>
<comment type="catalytic activity">
    <reaction evidence="10">
        <text>L-threonyl-[protein] + FAD = FMN-L-threonyl-[protein] + AMP + H(+)</text>
        <dbReference type="Rhea" id="RHEA:36847"/>
        <dbReference type="Rhea" id="RHEA-COMP:11060"/>
        <dbReference type="Rhea" id="RHEA-COMP:11061"/>
        <dbReference type="ChEBI" id="CHEBI:15378"/>
        <dbReference type="ChEBI" id="CHEBI:30013"/>
        <dbReference type="ChEBI" id="CHEBI:57692"/>
        <dbReference type="ChEBI" id="CHEBI:74257"/>
        <dbReference type="ChEBI" id="CHEBI:456215"/>
        <dbReference type="EC" id="2.7.1.180"/>
    </reaction>
</comment>
<dbReference type="AlphaFoldDB" id="A0A6J6HXS0"/>
<dbReference type="EC" id="2.7.1.180" evidence="2"/>
<evidence type="ECO:0000256" key="2">
    <source>
        <dbReference type="ARBA" id="ARBA00011955"/>
    </source>
</evidence>
<dbReference type="Pfam" id="PF02424">
    <property type="entry name" value="ApbE"/>
    <property type="match status" value="1"/>
</dbReference>
<keyword evidence="4" id="KW-0285">Flavoprotein</keyword>
<evidence type="ECO:0000256" key="7">
    <source>
        <dbReference type="ARBA" id="ARBA00022827"/>
    </source>
</evidence>
<dbReference type="EMBL" id="CAEZUW010000134">
    <property type="protein sequence ID" value="CAB4617816.1"/>
    <property type="molecule type" value="Genomic_DNA"/>
</dbReference>
<dbReference type="PANTHER" id="PTHR30040">
    <property type="entry name" value="THIAMINE BIOSYNTHESIS LIPOPROTEIN APBE"/>
    <property type="match status" value="1"/>
</dbReference>
<evidence type="ECO:0000256" key="1">
    <source>
        <dbReference type="ARBA" id="ARBA00001946"/>
    </source>
</evidence>
<comment type="cofactor">
    <cofactor evidence="1">
        <name>Mg(2+)</name>
        <dbReference type="ChEBI" id="CHEBI:18420"/>
    </cofactor>
</comment>
<dbReference type="SUPFAM" id="SSF143631">
    <property type="entry name" value="ApbE-like"/>
    <property type="match status" value="1"/>
</dbReference>
<dbReference type="Gene3D" id="3.10.520.10">
    <property type="entry name" value="ApbE-like domains"/>
    <property type="match status" value="2"/>
</dbReference>
<keyword evidence="5" id="KW-0808">Transferase</keyword>
<proteinExistence type="predicted"/>
<sequence>MGTVFRFAGRTPLNEQDHADALTGACAFLHSADEMFSLYKPESPLSRLARGETNVAALDPIVDEIWNACEAWSAETDGWFNAFTPDRTFDPSGLVKTWAATEAARRLLAAGVTDFAVNAGGDVWLSDGVTGERSWKVGISKPITIASPEAGILTVFDLFNSPMRAVATSGTAERGLHIWNPRSYEFAENELIQVTVIAEDLIKADVWATAAFAEGVDAVARLNRVPNLEALFVLRDGGLAGTDGLINYFAKVEGE</sequence>
<gene>
    <name evidence="11" type="ORF">UFOPK1855_00803</name>
</gene>
<evidence type="ECO:0000256" key="4">
    <source>
        <dbReference type="ARBA" id="ARBA00022630"/>
    </source>
</evidence>
<evidence type="ECO:0000256" key="9">
    <source>
        <dbReference type="ARBA" id="ARBA00031306"/>
    </source>
</evidence>
<evidence type="ECO:0000256" key="5">
    <source>
        <dbReference type="ARBA" id="ARBA00022679"/>
    </source>
</evidence>
<keyword evidence="7" id="KW-0274">FAD</keyword>
<keyword evidence="8" id="KW-0460">Magnesium</keyword>
<keyword evidence="6" id="KW-0479">Metal-binding</keyword>
<evidence type="ECO:0000256" key="3">
    <source>
        <dbReference type="ARBA" id="ARBA00016337"/>
    </source>
</evidence>